<dbReference type="Proteomes" id="UP001596086">
    <property type="component" value="Unassembled WGS sequence"/>
</dbReference>
<evidence type="ECO:0000313" key="4">
    <source>
        <dbReference type="EMBL" id="MFC5552277.1"/>
    </source>
</evidence>
<dbReference type="InterPro" id="IPR002880">
    <property type="entry name" value="Pyrv_Fd/Flavodoxin_OxRdtase_N"/>
</dbReference>
<dbReference type="InterPro" id="IPR029061">
    <property type="entry name" value="THDP-binding"/>
</dbReference>
<dbReference type="Pfam" id="PF20169">
    <property type="entry name" value="DUF6537"/>
    <property type="match status" value="1"/>
</dbReference>
<feature type="region of interest" description="Disordered" evidence="2">
    <location>
        <begin position="1"/>
        <end position="29"/>
    </location>
</feature>
<dbReference type="PROSITE" id="PS51379">
    <property type="entry name" value="4FE4S_FER_2"/>
    <property type="match status" value="1"/>
</dbReference>
<protein>
    <submittedName>
        <fullName evidence="4">Indolepyruvate ferredoxin oxidoreductase family protein</fullName>
    </submittedName>
</protein>
<proteinExistence type="predicted"/>
<dbReference type="InterPro" id="IPR046667">
    <property type="entry name" value="DUF6537"/>
</dbReference>
<dbReference type="NCBIfam" id="NF009588">
    <property type="entry name" value="PRK13029.1"/>
    <property type="match status" value="1"/>
</dbReference>
<evidence type="ECO:0000256" key="1">
    <source>
        <dbReference type="ARBA" id="ARBA00023002"/>
    </source>
</evidence>
<dbReference type="PANTHER" id="PTHR48084:SF3">
    <property type="entry name" value="SUBUNIT OF PYRUVATE:FLAVODOXIN OXIDOREDUCTASE"/>
    <property type="match status" value="1"/>
</dbReference>
<comment type="caution">
    <text evidence="4">The sequence shown here is derived from an EMBL/GenBank/DDBJ whole genome shotgun (WGS) entry which is preliminary data.</text>
</comment>
<feature type="compositionally biased region" description="Low complexity" evidence="2">
    <location>
        <begin position="9"/>
        <end position="26"/>
    </location>
</feature>
<keyword evidence="1" id="KW-0560">Oxidoreductase</keyword>
<sequence>MPDTILGQGAPAPLAPAAPATPAGTPDRLKDVSLDDKYTATAGKIFLSGIQALVRLPMIQKIRDEQAGLNTAGFVSGYRGSPLGGLDENLWKAKGHLEAKSIQFVPGVNEDLAATAVWGTQTVDLIGPAKHDGVFAMWYAKGPGVDRCGDVFKHMNHAGTSKNGGVLLVAGDDHGAYSSTLPHQSDHIFAACMIPVLYPSNVQEYLDLGVHGWAMSRYAGVAVAFKALADTVESSASVDADPFRVEVKLPQDFAMPEGGLNTRLSSVPLGQQARTQEALMQDYKIYAALAYARENKLNRVTIDSPDAKLGIIASGKSYVDVLEALEELGIDEAMAAQVGLRLYKVAMIWPLEPEGVREFAQGLEEILVVEEKRQVVEYQLKEQLYNWRDDVRPHIVGKFDDKGEWVSPRGEWLLPPKADFSVAQVARVIAGRIARLNLEDRTRDLIKARLAFLEAKDAVLMKAVTTPFRPAFYCSGCPHNTSTKVPDGSFALAGIGCHVMATSIYPEMNKLTTHMGGEGTPWIGQAAFSKVPHVFQNLGDGTYFHSGYLAIRAAVAAKVNITYKILYNDAVAMTGGQPVDGITSVPLIAQQMAAEGIKRIALVTEDLSRYEDRSALPELVTIHDRKHMDDIQRELRELPGVTVLIYDQTCAAEKRRRRKKGEFPDLNKRMVINEAVCEGCGDCGVQSNCVSILPKETEFGRKRAIDQSSCNKDYSCTKGFCPSFVTVEGGTLKKNKAGVAKEGTDDGWGALPAPMLPSIASPYNILINGIGGTGVITVGALMGMAAHLEGKGASVLDMTGMSQKNGSVTSHVKIAETPERLRAQRIATGEADLVLGCDMLTAGASDAISKMRPGRTTVVVNLHEQPTGTFAQQRDWEFPAAQVRSLIAEAVGGEAGVDFIDATKLATSLMGDSIAANLFMMGYAWQKGLIPLSEASLLRAIELNGVAVGSNKRSFLWGRRAAVDIKRVEKTATPAQAIVVQMPQSLDSVIKKRVEFLTGYQNAAYAAQYTDLVSQVRDRESALGMGSKLTMAVAKSLFKLMSYKDEYEVARLYTDGRFVEQLATQFEGKFSVKFNLAPPLFAKKDAKGHLVKAEFGSWMWSAFKLLAKLKGLRGGAFDLFGYTAERKMERALIGEYRAMIEEVLRSLDASTHATAVELAALPEQIRGFGHVKEKAVAEYRARKAELLSGNVKKRAA</sequence>
<dbReference type="SUPFAM" id="SSF52922">
    <property type="entry name" value="TK C-terminal domain-like"/>
    <property type="match status" value="1"/>
</dbReference>
<dbReference type="InterPro" id="IPR009014">
    <property type="entry name" value="Transketo_C/PFOR_II"/>
</dbReference>
<gene>
    <name evidence="4" type="ORF">ACFPO9_27490</name>
</gene>
<dbReference type="EMBL" id="JBHSMZ010000026">
    <property type="protein sequence ID" value="MFC5552277.1"/>
    <property type="molecule type" value="Genomic_DNA"/>
</dbReference>
<evidence type="ECO:0000259" key="3">
    <source>
        <dbReference type="PROSITE" id="PS51379"/>
    </source>
</evidence>
<dbReference type="PANTHER" id="PTHR48084">
    <property type="entry name" value="2-OXOGLUTARATE OXIDOREDUCTASE SUBUNIT KORB-RELATED"/>
    <property type="match status" value="1"/>
</dbReference>
<name>A0ABW0S7N4_9BURK</name>
<organism evidence="4 5">
    <name type="scientific">Massilia aerilata</name>
    <dbReference type="NCBI Taxonomy" id="453817"/>
    <lineage>
        <taxon>Bacteria</taxon>
        <taxon>Pseudomonadati</taxon>
        <taxon>Pseudomonadota</taxon>
        <taxon>Betaproteobacteria</taxon>
        <taxon>Burkholderiales</taxon>
        <taxon>Oxalobacteraceae</taxon>
        <taxon>Telluria group</taxon>
        <taxon>Massilia</taxon>
    </lineage>
</organism>
<dbReference type="SUPFAM" id="SSF53323">
    <property type="entry name" value="Pyruvate-ferredoxin oxidoreductase, PFOR, domain III"/>
    <property type="match status" value="1"/>
</dbReference>
<accession>A0ABW0S7N4</accession>
<dbReference type="Gene3D" id="3.40.920.10">
    <property type="entry name" value="Pyruvate-ferredoxin oxidoreductase, PFOR, domain III"/>
    <property type="match status" value="1"/>
</dbReference>
<keyword evidence="5" id="KW-1185">Reference proteome</keyword>
<dbReference type="InterPro" id="IPR002869">
    <property type="entry name" value="Pyrv_flavodox_OxRed_cen"/>
</dbReference>
<dbReference type="RefSeq" id="WP_379777577.1">
    <property type="nucleotide sequence ID" value="NZ_JBHSMZ010000026.1"/>
</dbReference>
<reference evidence="5" key="1">
    <citation type="journal article" date="2019" name="Int. J. Syst. Evol. Microbiol.">
        <title>The Global Catalogue of Microorganisms (GCM) 10K type strain sequencing project: providing services to taxonomists for standard genome sequencing and annotation.</title>
        <authorList>
            <consortium name="The Broad Institute Genomics Platform"/>
            <consortium name="The Broad Institute Genome Sequencing Center for Infectious Disease"/>
            <person name="Wu L."/>
            <person name="Ma J."/>
        </authorList>
    </citation>
    <scope>NUCLEOTIDE SEQUENCE [LARGE SCALE GENOMIC DNA]</scope>
    <source>
        <strain evidence="5">CGMCC 4.5798</strain>
    </source>
</reference>
<dbReference type="Pfam" id="PF01558">
    <property type="entry name" value="POR"/>
    <property type="match status" value="1"/>
</dbReference>
<dbReference type="InterPro" id="IPR019752">
    <property type="entry name" value="Pyrv/ketoisovalerate_OxRed_cat"/>
</dbReference>
<evidence type="ECO:0000313" key="5">
    <source>
        <dbReference type="Proteomes" id="UP001596086"/>
    </source>
</evidence>
<dbReference type="CDD" id="cd07034">
    <property type="entry name" value="TPP_PYR_PFOR_IOR-alpha_like"/>
    <property type="match status" value="1"/>
</dbReference>
<feature type="domain" description="4Fe-4S ferredoxin-type" evidence="3">
    <location>
        <begin position="668"/>
        <end position="699"/>
    </location>
</feature>
<dbReference type="InterPro" id="IPR051457">
    <property type="entry name" value="2-oxoacid:Fd_oxidoreductase"/>
</dbReference>
<evidence type="ECO:0000256" key="2">
    <source>
        <dbReference type="SAM" id="MobiDB-lite"/>
    </source>
</evidence>
<dbReference type="InterPro" id="IPR017896">
    <property type="entry name" value="4Fe4S_Fe-S-bd"/>
</dbReference>
<dbReference type="NCBIfam" id="NF009589">
    <property type="entry name" value="PRK13030.1"/>
    <property type="match status" value="1"/>
</dbReference>
<dbReference type="Gene3D" id="3.40.50.970">
    <property type="match status" value="1"/>
</dbReference>
<dbReference type="SUPFAM" id="SSF52518">
    <property type="entry name" value="Thiamin diphosphate-binding fold (THDP-binding)"/>
    <property type="match status" value="2"/>
</dbReference>